<dbReference type="InterPro" id="IPR011990">
    <property type="entry name" value="TPR-like_helical_dom_sf"/>
</dbReference>
<feature type="transmembrane region" description="Helical" evidence="3">
    <location>
        <begin position="440"/>
        <end position="460"/>
    </location>
</feature>
<dbReference type="PANTHER" id="PTHR10098">
    <property type="entry name" value="RAPSYN-RELATED"/>
    <property type="match status" value="1"/>
</dbReference>
<dbReference type="Gene3D" id="3.30.450.20">
    <property type="entry name" value="PAS domain"/>
    <property type="match status" value="1"/>
</dbReference>
<dbReference type="Gene3D" id="1.25.40.10">
    <property type="entry name" value="Tetratricopeptide repeat domain"/>
    <property type="match status" value="1"/>
</dbReference>
<dbReference type="CDD" id="cd00130">
    <property type="entry name" value="PAS"/>
    <property type="match status" value="1"/>
</dbReference>
<dbReference type="CDD" id="cd22890">
    <property type="entry name" value="ChiS-DBD"/>
    <property type="match status" value="1"/>
</dbReference>
<keyword evidence="7" id="KW-1185">Reference proteome</keyword>
<keyword evidence="3" id="KW-0472">Membrane</keyword>
<dbReference type="SUPFAM" id="SSF55785">
    <property type="entry name" value="PYP-like sensor domain (PAS domain)"/>
    <property type="match status" value="1"/>
</dbReference>
<proteinExistence type="predicted"/>
<evidence type="ECO:0000256" key="3">
    <source>
        <dbReference type="SAM" id="Phobius"/>
    </source>
</evidence>
<evidence type="ECO:0000313" key="5">
    <source>
        <dbReference type="EMBL" id="MRH00873.1"/>
    </source>
</evidence>
<evidence type="ECO:0000259" key="4">
    <source>
        <dbReference type="SMART" id="SM00091"/>
    </source>
</evidence>
<accession>A0A6N7Q913</accession>
<organism evidence="5 8">
    <name type="scientific">Xanthomonas sontii</name>
    <dbReference type="NCBI Taxonomy" id="2650745"/>
    <lineage>
        <taxon>Bacteria</taxon>
        <taxon>Pseudomonadati</taxon>
        <taxon>Pseudomonadota</taxon>
        <taxon>Gammaproteobacteria</taxon>
        <taxon>Lysobacterales</taxon>
        <taxon>Lysobacteraceae</taxon>
        <taxon>Xanthomonas</taxon>
    </lineage>
</organism>
<comment type="caution">
    <text evidence="5">The sequence shown here is derived from an EMBL/GenBank/DDBJ whole genome shotgun (WGS) entry which is preliminary data.</text>
</comment>
<dbReference type="EMBL" id="WJPM01000008">
    <property type="protein sequence ID" value="MRH75183.1"/>
    <property type="molecule type" value="Genomic_DNA"/>
</dbReference>
<dbReference type="InterPro" id="IPR019734">
    <property type="entry name" value="TPR_rpt"/>
</dbReference>
<dbReference type="AlphaFoldDB" id="A0A6N7Q913"/>
<keyword evidence="2" id="KW-0175">Coiled coil</keyword>
<sequence>MGTWFGLAWSAVSGDSVQANVTAPGTRPRTCLRWVCLGVLLAASAAAIAQNTIYGCAEPAAPRPLPDPLLCVQQAGVSTPHSVGDARVEALFARAKQQLDGGRFDAAEQALDCAQANLGDAGGARLRYELIRRRGILDFRRERLPQALARFECAATLSRSLHDRMGEARDLNNVGAALRRLGDFRGALRNLTLSLDIQRARGAVSASVLTNIADVYRELREPDTAMRYYRDALAANRSHGDAIEAAHVQETMAELALDSGDTPQALAWLQEALAVYRAQGRRVYELRVHDGLIRAALALGDVAQAQRWSSSALALAEAWALPLPSALQLQLARTARLEGKAAAAAARLRAALAAAAGGDPVRVPLLEELARLQESSGETAAAIATLRRANAEAAALVRAQHDRQLDWLRIRFDTAEKQRTIDALQSENRLRHVQLRQRTLLLWLALVSGVAAALGLWLWLQRRRQRERLLQAARQVRHEEQLARYRREADALAEDRSLLQTLLDSREDALCLLDAEGQVLATNRAGRLLLGGADDAEPVGQPVFACVAEGDRPALQAALERMEDSAAQRLEIVARHGTPLAVTFTPWRGGDGLVVLGLQERDRGAVADTAQAEHTPAEAAAPALRDAFRRALVDLMLAVIDTWERATATGRLELAERSRIWRVNIDDGRLRARAMERYLAVSKLPSNPRWRDVLRSAYFVLAHCGELSAEARAALQSRIDTVLAYTRRDALG</sequence>
<reference evidence="6" key="2">
    <citation type="journal article" date="2020" name="Plant Dis.">
        <title>A Grain Rot of Rice in Iran Caused by a Xanthomonas Strain Closely Related to X. sacchari.</title>
        <authorList>
            <person name="Mirghasempour S.A."/>
            <person name="Huang S."/>
            <person name="Studholme D.J."/>
            <person name="Brady C.L."/>
        </authorList>
    </citation>
    <scope>NUCLEOTIDE SEQUENCE</scope>
    <source>
        <strain evidence="6">SAM114</strain>
    </source>
</reference>
<dbReference type="Pfam" id="PF13424">
    <property type="entry name" value="TPR_12"/>
    <property type="match status" value="1"/>
</dbReference>
<dbReference type="InterPro" id="IPR035965">
    <property type="entry name" value="PAS-like_dom_sf"/>
</dbReference>
<keyword evidence="3" id="KW-0812">Transmembrane</keyword>
<evidence type="ECO:0000256" key="2">
    <source>
        <dbReference type="SAM" id="Coils"/>
    </source>
</evidence>
<gene>
    <name evidence="5" type="ORF">GIY21_11290</name>
    <name evidence="6" type="ORF">GIY22_11155</name>
</gene>
<dbReference type="PROSITE" id="PS50005">
    <property type="entry name" value="TPR"/>
    <property type="match status" value="1"/>
</dbReference>
<dbReference type="InterPro" id="IPR013656">
    <property type="entry name" value="PAS_4"/>
</dbReference>
<dbReference type="SMART" id="SM00091">
    <property type="entry name" value="PAS"/>
    <property type="match status" value="1"/>
</dbReference>
<evidence type="ECO:0000313" key="7">
    <source>
        <dbReference type="Proteomes" id="UP000437931"/>
    </source>
</evidence>
<dbReference type="Proteomes" id="UP000437931">
    <property type="component" value="Unassembled WGS sequence"/>
</dbReference>
<dbReference type="PANTHER" id="PTHR10098:SF108">
    <property type="entry name" value="TETRATRICOPEPTIDE REPEAT PROTEIN 28"/>
    <property type="match status" value="1"/>
</dbReference>
<dbReference type="InterPro" id="IPR000014">
    <property type="entry name" value="PAS"/>
</dbReference>
<evidence type="ECO:0000256" key="1">
    <source>
        <dbReference type="PROSITE-ProRule" id="PRU00339"/>
    </source>
</evidence>
<feature type="coiled-coil region" evidence="2">
    <location>
        <begin position="475"/>
        <end position="502"/>
    </location>
</feature>
<feature type="domain" description="PAS" evidence="4">
    <location>
        <begin position="497"/>
        <end position="564"/>
    </location>
</feature>
<evidence type="ECO:0000313" key="8">
    <source>
        <dbReference type="Proteomes" id="UP000439314"/>
    </source>
</evidence>
<feature type="repeat" description="TPR" evidence="1">
    <location>
        <begin position="206"/>
        <end position="239"/>
    </location>
</feature>
<dbReference type="Pfam" id="PF08448">
    <property type="entry name" value="PAS_4"/>
    <property type="match status" value="1"/>
</dbReference>
<dbReference type="Proteomes" id="UP000439314">
    <property type="component" value="Unassembled WGS sequence"/>
</dbReference>
<dbReference type="SUPFAM" id="SSF48452">
    <property type="entry name" value="TPR-like"/>
    <property type="match status" value="2"/>
</dbReference>
<dbReference type="SMART" id="SM00028">
    <property type="entry name" value="TPR"/>
    <property type="match status" value="5"/>
</dbReference>
<name>A0A6N7Q913_9XANT</name>
<keyword evidence="3" id="KW-1133">Transmembrane helix</keyword>
<dbReference type="EMBL" id="WJPN01000008">
    <property type="protein sequence ID" value="MRH00873.1"/>
    <property type="molecule type" value="Genomic_DNA"/>
</dbReference>
<evidence type="ECO:0000313" key="6">
    <source>
        <dbReference type="EMBL" id="MRH75183.1"/>
    </source>
</evidence>
<keyword evidence="1" id="KW-0802">TPR repeat</keyword>
<protein>
    <submittedName>
        <fullName evidence="5">Tetratricopeptide repeat protein</fullName>
    </submittedName>
</protein>
<reference evidence="7 8" key="1">
    <citation type="submission" date="2019-11" db="EMBL/GenBank/DDBJ databases">
        <title>First report of rice panicle blight caused by Xanthomonas sp. in Iran.</title>
        <authorList>
            <person name="Mirghasempour S.A."/>
            <person name="Huang S."/>
            <person name="Brady C.L."/>
            <person name="Studholme D.J."/>
        </authorList>
    </citation>
    <scope>NUCLEOTIDE SEQUENCE [LARGE SCALE GENOMIC DNA]</scope>
    <source>
        <strain evidence="5 8">ASD011</strain>
        <strain evidence="7">SAM114</strain>
    </source>
</reference>